<protein>
    <recommendedName>
        <fullName evidence="4">DUF3299 domain-containing protein</fullName>
    </recommendedName>
</protein>
<dbReference type="Gene3D" id="2.40.50.870">
    <property type="entry name" value="Protein of unknown function (DUF3299)"/>
    <property type="match status" value="1"/>
</dbReference>
<accession>A0A1H9MNF9</accession>
<name>A0A1H9MNF9_9SPHI</name>
<organism evidence="2 3">
    <name type="scientific">Pedobacter rhizosphaerae</name>
    <dbReference type="NCBI Taxonomy" id="390241"/>
    <lineage>
        <taxon>Bacteria</taxon>
        <taxon>Pseudomonadati</taxon>
        <taxon>Bacteroidota</taxon>
        <taxon>Sphingobacteriia</taxon>
        <taxon>Sphingobacteriales</taxon>
        <taxon>Sphingobacteriaceae</taxon>
        <taxon>Pedobacter</taxon>
    </lineage>
</organism>
<keyword evidence="1" id="KW-0732">Signal</keyword>
<evidence type="ECO:0008006" key="4">
    <source>
        <dbReference type="Google" id="ProtNLM"/>
    </source>
</evidence>
<feature type="signal peptide" evidence="1">
    <location>
        <begin position="1"/>
        <end position="18"/>
    </location>
</feature>
<evidence type="ECO:0000313" key="3">
    <source>
        <dbReference type="Proteomes" id="UP000199572"/>
    </source>
</evidence>
<sequence length="150" mass="17224">MRHVWLIFFLMTSLLVQAQSQKHNLNDQLHSLNWDIIGTVKFELSETNELNPIYTSAIKRFENKPFELKGYLIPIKTGQKQQKFLLATLPINQCFFCGQNGVPIMIMIEMEKPVSYTEKPITVVGVLKLEQKDASYAPPISIKNARLKTT</sequence>
<evidence type="ECO:0000256" key="1">
    <source>
        <dbReference type="SAM" id="SignalP"/>
    </source>
</evidence>
<dbReference type="EMBL" id="FOGG01000006">
    <property type="protein sequence ID" value="SER25111.1"/>
    <property type="molecule type" value="Genomic_DNA"/>
</dbReference>
<dbReference type="OrthoDB" id="1348500at2"/>
<feature type="chain" id="PRO_5011434831" description="DUF3299 domain-containing protein" evidence="1">
    <location>
        <begin position="19"/>
        <end position="150"/>
    </location>
</feature>
<dbReference type="Proteomes" id="UP000199572">
    <property type="component" value="Unassembled WGS sequence"/>
</dbReference>
<proteinExistence type="predicted"/>
<evidence type="ECO:0000313" key="2">
    <source>
        <dbReference type="EMBL" id="SER25111.1"/>
    </source>
</evidence>
<gene>
    <name evidence="2" type="ORF">SAMN04488023_10658</name>
</gene>
<dbReference type="AlphaFoldDB" id="A0A1H9MNF9"/>
<reference evidence="3" key="1">
    <citation type="submission" date="2016-10" db="EMBL/GenBank/DDBJ databases">
        <authorList>
            <person name="Varghese N."/>
            <person name="Submissions S."/>
        </authorList>
    </citation>
    <scope>NUCLEOTIDE SEQUENCE [LARGE SCALE GENOMIC DNA]</scope>
    <source>
        <strain evidence="3">DSM 18610</strain>
    </source>
</reference>
<dbReference type="STRING" id="390241.SAMN04488023_10658"/>
<keyword evidence="3" id="KW-1185">Reference proteome</keyword>